<reference evidence="4" key="1">
    <citation type="journal article" date="2019" name="Int. J. Syst. Evol. Microbiol.">
        <title>The Global Catalogue of Microorganisms (GCM) 10K type strain sequencing project: providing services to taxonomists for standard genome sequencing and annotation.</title>
        <authorList>
            <consortium name="The Broad Institute Genomics Platform"/>
            <consortium name="The Broad Institute Genome Sequencing Center for Infectious Disease"/>
            <person name="Wu L."/>
            <person name="Ma J."/>
        </authorList>
    </citation>
    <scope>NUCLEOTIDE SEQUENCE [LARGE SCALE GENOMIC DNA]</scope>
    <source>
        <strain evidence="4">JCM 18472</strain>
    </source>
</reference>
<name>A0ABP9RFY1_9GAMM</name>
<dbReference type="InterPro" id="IPR000620">
    <property type="entry name" value="EamA_dom"/>
</dbReference>
<feature type="transmembrane region" description="Helical" evidence="1">
    <location>
        <begin position="185"/>
        <end position="205"/>
    </location>
</feature>
<feature type="transmembrane region" description="Helical" evidence="1">
    <location>
        <begin position="98"/>
        <end position="119"/>
    </location>
</feature>
<dbReference type="Proteomes" id="UP001500074">
    <property type="component" value="Unassembled WGS sequence"/>
</dbReference>
<evidence type="ECO:0000259" key="2">
    <source>
        <dbReference type="Pfam" id="PF00892"/>
    </source>
</evidence>
<dbReference type="Pfam" id="PF00892">
    <property type="entry name" value="EamA"/>
    <property type="match status" value="1"/>
</dbReference>
<evidence type="ECO:0000313" key="3">
    <source>
        <dbReference type="EMBL" id="GAA5177062.1"/>
    </source>
</evidence>
<protein>
    <submittedName>
        <fullName evidence="3">DMT family transporter</fullName>
    </submittedName>
</protein>
<feature type="transmembrane region" description="Helical" evidence="1">
    <location>
        <begin position="40"/>
        <end position="60"/>
    </location>
</feature>
<keyword evidence="1" id="KW-1133">Transmembrane helix</keyword>
<dbReference type="PANTHER" id="PTHR22911">
    <property type="entry name" value="ACYL-MALONYL CONDENSING ENZYME-RELATED"/>
    <property type="match status" value="1"/>
</dbReference>
<feature type="transmembrane region" description="Helical" evidence="1">
    <location>
        <begin position="126"/>
        <end position="143"/>
    </location>
</feature>
<comment type="caution">
    <text evidence="3">The sequence shown here is derived from an EMBL/GenBank/DDBJ whole genome shotgun (WGS) entry which is preliminary data.</text>
</comment>
<sequence>MSYPATVRAVEARAVAAIVIASLTIALHDALVKRINDELGIWQLYLLRALFALPLLTALMRMRGVSLRPRRAGWVALRSLLMVTMWGFFYAALAQLSLPVVAATAYTFPLLLALMAAWLPEEHLDARRLLAVIVGFIGVLLMLRPGPEGLSPWSLLPLGSALCYALAALVTRYRCVDEPPLVMSLGLNLGFVVAGVLGLAVVAGIDAQSVTAQPFILSGWQPVGAGLWSLMALLGVLIVTASSLTAQAFQQGRPTLIATCDYSYLPFAALCSGVLVGEWPGPATLAGMALIIGAGILAIHARKGERPE</sequence>
<organism evidence="3 4">
    <name type="scientific">Modicisalibacter zincidurans</name>
    <dbReference type="NCBI Taxonomy" id="1178777"/>
    <lineage>
        <taxon>Bacteria</taxon>
        <taxon>Pseudomonadati</taxon>
        <taxon>Pseudomonadota</taxon>
        <taxon>Gammaproteobacteria</taxon>
        <taxon>Oceanospirillales</taxon>
        <taxon>Halomonadaceae</taxon>
        <taxon>Modicisalibacter</taxon>
    </lineage>
</organism>
<evidence type="ECO:0000313" key="4">
    <source>
        <dbReference type="Proteomes" id="UP001500074"/>
    </source>
</evidence>
<keyword evidence="4" id="KW-1185">Reference proteome</keyword>
<feature type="domain" description="EamA" evidence="2">
    <location>
        <begin position="14"/>
        <end position="143"/>
    </location>
</feature>
<keyword evidence="1" id="KW-0472">Membrane</keyword>
<dbReference type="EMBL" id="BAABKI010000024">
    <property type="protein sequence ID" value="GAA5177062.1"/>
    <property type="molecule type" value="Genomic_DNA"/>
</dbReference>
<proteinExistence type="predicted"/>
<feature type="transmembrane region" description="Helical" evidence="1">
    <location>
        <begin position="283"/>
        <end position="301"/>
    </location>
</feature>
<feature type="transmembrane region" description="Helical" evidence="1">
    <location>
        <begin position="72"/>
        <end position="92"/>
    </location>
</feature>
<dbReference type="PANTHER" id="PTHR22911:SF103">
    <property type="entry name" value="BLR2811 PROTEIN"/>
    <property type="match status" value="1"/>
</dbReference>
<feature type="transmembrane region" description="Helical" evidence="1">
    <location>
        <begin position="12"/>
        <end position="28"/>
    </location>
</feature>
<feature type="transmembrane region" description="Helical" evidence="1">
    <location>
        <begin position="155"/>
        <end position="173"/>
    </location>
</feature>
<gene>
    <name evidence="3" type="ORF">GCM10023342_24070</name>
</gene>
<accession>A0ABP9RFY1</accession>
<dbReference type="SUPFAM" id="SSF103481">
    <property type="entry name" value="Multidrug resistance efflux transporter EmrE"/>
    <property type="match status" value="2"/>
</dbReference>
<dbReference type="RefSeq" id="WP_051907565.1">
    <property type="nucleotide sequence ID" value="NZ_BAABKI010000024.1"/>
</dbReference>
<feature type="transmembrane region" description="Helical" evidence="1">
    <location>
        <begin position="256"/>
        <end position="277"/>
    </location>
</feature>
<dbReference type="InterPro" id="IPR037185">
    <property type="entry name" value="EmrE-like"/>
</dbReference>
<feature type="transmembrane region" description="Helical" evidence="1">
    <location>
        <begin position="225"/>
        <end position="244"/>
    </location>
</feature>
<keyword evidence="1" id="KW-0812">Transmembrane</keyword>
<evidence type="ECO:0000256" key="1">
    <source>
        <dbReference type="SAM" id="Phobius"/>
    </source>
</evidence>